<feature type="compositionally biased region" description="Basic residues" evidence="8">
    <location>
        <begin position="1"/>
        <end position="15"/>
    </location>
</feature>
<comment type="catalytic activity">
    <reaction evidence="6 7">
        <text>D-erythro-1-(imidazol-4-yl)glycerol 3-phosphate = 3-(imidazol-4-yl)-2-oxopropyl phosphate + H2O</text>
        <dbReference type="Rhea" id="RHEA:11040"/>
        <dbReference type="ChEBI" id="CHEBI:15377"/>
        <dbReference type="ChEBI" id="CHEBI:57766"/>
        <dbReference type="ChEBI" id="CHEBI:58278"/>
        <dbReference type="EC" id="4.2.1.19"/>
    </reaction>
</comment>
<comment type="subcellular location">
    <subcellularLocation>
        <location evidence="6 7">Cytoplasm</location>
    </subcellularLocation>
</comment>
<dbReference type="FunFam" id="3.30.230.40:FF:000003">
    <property type="entry name" value="Imidazoleglycerol-phosphate dehydratase HisB"/>
    <property type="match status" value="1"/>
</dbReference>
<protein>
    <recommendedName>
        <fullName evidence="2 6">Imidazoleglycerol-phosphate dehydratase</fullName>
        <shortName evidence="6">IGPD</shortName>
        <ecNumber evidence="6 7">4.2.1.19</ecNumber>
    </recommendedName>
</protein>
<dbReference type="InterPro" id="IPR038494">
    <property type="entry name" value="IGPD_sf"/>
</dbReference>
<dbReference type="GO" id="GO:0004424">
    <property type="term" value="F:imidazoleglycerol-phosphate dehydratase activity"/>
    <property type="evidence" value="ECO:0007669"/>
    <property type="project" value="UniProtKB-UniRule"/>
</dbReference>
<evidence type="ECO:0000313" key="11">
    <source>
        <dbReference type="Proteomes" id="UP001071230"/>
    </source>
</evidence>
<dbReference type="PANTHER" id="PTHR23133:SF2">
    <property type="entry name" value="IMIDAZOLEGLYCEROL-PHOSPHATE DEHYDRATASE"/>
    <property type="match status" value="1"/>
</dbReference>
<dbReference type="EC" id="4.2.1.19" evidence="6 7"/>
<evidence type="ECO:0000313" key="9">
    <source>
        <dbReference type="EMBL" id="CAA7602408.1"/>
    </source>
</evidence>
<evidence type="ECO:0000256" key="3">
    <source>
        <dbReference type="ARBA" id="ARBA00022605"/>
    </source>
</evidence>
<dbReference type="InterPro" id="IPR000807">
    <property type="entry name" value="ImidazoleglycerolP_deHydtase"/>
</dbReference>
<dbReference type="InterPro" id="IPR020568">
    <property type="entry name" value="Ribosomal_Su5_D2-typ_SF"/>
</dbReference>
<evidence type="ECO:0000256" key="5">
    <source>
        <dbReference type="ARBA" id="ARBA00023239"/>
    </source>
</evidence>
<dbReference type="NCBIfam" id="NF002114">
    <property type="entry name" value="PRK00951.2-4"/>
    <property type="match status" value="1"/>
</dbReference>
<feature type="compositionally biased region" description="Gly residues" evidence="8">
    <location>
        <begin position="92"/>
        <end position="110"/>
    </location>
</feature>
<sequence>MKAREYRKKGRKNMSRRMTEDFSQTPGKLAEGDPGGALEKMPAGDSGEVPESELVQPKLNIESSVTKVSSGEFRRSRLSQNDGEGSGEELEGGSGEEFGAGPGRGRGGNPGEDDEAGEPRKAAEVRRRVSLERRTKETYIKVKLDLDGRGEAEVRTGIGFFDHMLTAWSRFAGIDLQLEAEGDLEVDPHHTIEDCGIVLAQALRAALSDKRGLERFGEALLPMDESLVQVALDISNRPYLVWDVNCPSAAVGGFPTEMAEEFFRALVQAGLTLHIRLLSGKNSHHILEAVFKGVGRVLRQAVRKSSEDAGVFSTKGVL</sequence>
<evidence type="ECO:0000256" key="7">
    <source>
        <dbReference type="RuleBase" id="RU000599"/>
    </source>
</evidence>
<dbReference type="InterPro" id="IPR020565">
    <property type="entry name" value="ImidazoleglycerP_deHydtase_CS"/>
</dbReference>
<dbReference type="NCBIfam" id="NF002111">
    <property type="entry name" value="PRK00951.2-1"/>
    <property type="match status" value="1"/>
</dbReference>
<dbReference type="Pfam" id="PF00475">
    <property type="entry name" value="IGPD"/>
    <property type="match status" value="1"/>
</dbReference>
<keyword evidence="11" id="KW-1185">Reference proteome</keyword>
<evidence type="ECO:0000256" key="2">
    <source>
        <dbReference type="ARBA" id="ARBA00016664"/>
    </source>
</evidence>
<keyword evidence="5 6" id="KW-0456">Lyase</keyword>
<dbReference type="PROSITE" id="PS00954">
    <property type="entry name" value="IGP_DEHYDRATASE_1"/>
    <property type="match status" value="1"/>
</dbReference>
<name>A0A8S0W4G6_9FIRM</name>
<gene>
    <name evidence="6" type="primary">hisB</name>
    <name evidence="10" type="ORF">DEACI_2833</name>
    <name evidence="9" type="ORF">DEACI_3082</name>
</gene>
<proteinExistence type="inferred from homology"/>
<dbReference type="Proteomes" id="UP000836597">
    <property type="component" value="Chromosome"/>
</dbReference>
<keyword evidence="4 6" id="KW-0368">Histidine biosynthesis</keyword>
<feature type="compositionally biased region" description="Basic and acidic residues" evidence="8">
    <location>
        <begin position="117"/>
        <end position="128"/>
    </location>
</feature>
<dbReference type="Proteomes" id="UP001071230">
    <property type="component" value="Unassembled WGS sequence"/>
</dbReference>
<dbReference type="PROSITE" id="PS00955">
    <property type="entry name" value="IGP_DEHYDRATASE_2"/>
    <property type="match status" value="1"/>
</dbReference>
<comment type="similarity">
    <text evidence="6 7">Belongs to the imidazoleglycerol-phosphate dehydratase family.</text>
</comment>
<dbReference type="EMBL" id="LR746496">
    <property type="protein sequence ID" value="CAA7602408.1"/>
    <property type="molecule type" value="Genomic_DNA"/>
</dbReference>
<keyword evidence="3 6" id="KW-0028">Amino-acid biosynthesis</keyword>
<keyword evidence="6" id="KW-0963">Cytoplasm</keyword>
<accession>A0A8S0W4G6</accession>
<feature type="region of interest" description="Disordered" evidence="8">
    <location>
        <begin position="1"/>
        <end position="128"/>
    </location>
</feature>
<dbReference type="GO" id="GO:0000105">
    <property type="term" value="P:L-histidine biosynthetic process"/>
    <property type="evidence" value="ECO:0007669"/>
    <property type="project" value="UniProtKB-UniRule"/>
</dbReference>
<dbReference type="FunFam" id="3.30.230.40:FF:000001">
    <property type="entry name" value="Imidazoleglycerol-phosphate dehydratase HisB"/>
    <property type="match status" value="1"/>
</dbReference>
<evidence type="ECO:0000256" key="8">
    <source>
        <dbReference type="SAM" id="MobiDB-lite"/>
    </source>
</evidence>
<evidence type="ECO:0000256" key="4">
    <source>
        <dbReference type="ARBA" id="ARBA00023102"/>
    </source>
</evidence>
<dbReference type="GO" id="GO:0005737">
    <property type="term" value="C:cytoplasm"/>
    <property type="evidence" value="ECO:0007669"/>
    <property type="project" value="UniProtKB-SubCell"/>
</dbReference>
<dbReference type="SUPFAM" id="SSF54211">
    <property type="entry name" value="Ribosomal protein S5 domain 2-like"/>
    <property type="match status" value="2"/>
</dbReference>
<evidence type="ECO:0000256" key="1">
    <source>
        <dbReference type="ARBA" id="ARBA00005047"/>
    </source>
</evidence>
<dbReference type="PANTHER" id="PTHR23133">
    <property type="entry name" value="IMIDAZOLEGLYCEROL-PHOSPHATE DEHYDRATASE HIS7"/>
    <property type="match status" value="1"/>
</dbReference>
<dbReference type="AlphaFoldDB" id="A0A8S0W4G6"/>
<dbReference type="KEGG" id="aacx:DEACI_3082"/>
<organism evidence="9">
    <name type="scientific">Acididesulfobacillus acetoxydans</name>
    <dbReference type="NCBI Taxonomy" id="1561005"/>
    <lineage>
        <taxon>Bacteria</taxon>
        <taxon>Bacillati</taxon>
        <taxon>Bacillota</taxon>
        <taxon>Clostridia</taxon>
        <taxon>Eubacteriales</taxon>
        <taxon>Peptococcaceae</taxon>
        <taxon>Acididesulfobacillus</taxon>
    </lineage>
</organism>
<reference evidence="10" key="1">
    <citation type="submission" date="2014-11" db="EMBL/GenBank/DDBJ databases">
        <authorList>
            <person name="Hornung B.V."/>
        </authorList>
    </citation>
    <scope>NUCLEOTIDE SEQUENCE</scope>
    <source>
        <strain evidence="10">INE</strain>
    </source>
</reference>
<dbReference type="HAMAP" id="MF_00076">
    <property type="entry name" value="HisB"/>
    <property type="match status" value="1"/>
</dbReference>
<dbReference type="Gene3D" id="3.30.230.40">
    <property type="entry name" value="Imidazole glycerol phosphate dehydratase, domain 1"/>
    <property type="match status" value="2"/>
</dbReference>
<evidence type="ECO:0000313" key="10">
    <source>
        <dbReference type="EMBL" id="CEJ08357.1"/>
    </source>
</evidence>
<evidence type="ECO:0000256" key="6">
    <source>
        <dbReference type="HAMAP-Rule" id="MF_00076"/>
    </source>
</evidence>
<comment type="pathway">
    <text evidence="1 6 7">Amino-acid biosynthesis; L-histidine biosynthesis; L-histidine from 5-phospho-alpha-D-ribose 1-diphosphate: step 6/9.</text>
</comment>
<dbReference type="EMBL" id="CDGJ01000081">
    <property type="protein sequence ID" value="CEJ08357.1"/>
    <property type="molecule type" value="Genomic_DNA"/>
</dbReference>
<reference evidence="9" key="2">
    <citation type="submission" date="2020-01" db="EMBL/GenBank/DDBJ databases">
        <authorList>
            <person name="Hornung B."/>
        </authorList>
    </citation>
    <scope>NUCLEOTIDE SEQUENCE</scope>
    <source>
        <strain evidence="9">PacBioINE</strain>
    </source>
</reference>
<dbReference type="CDD" id="cd07914">
    <property type="entry name" value="IGPD"/>
    <property type="match status" value="1"/>
</dbReference>